<dbReference type="Gene3D" id="1.10.3370.10">
    <property type="entry name" value="SecY subunit domain"/>
    <property type="match status" value="1"/>
</dbReference>
<protein>
    <recommendedName>
        <fullName evidence="2">Preprotein translocase subunit SecY</fullName>
    </recommendedName>
</protein>
<reference evidence="1" key="1">
    <citation type="submission" date="2018-05" db="EMBL/GenBank/DDBJ databases">
        <authorList>
            <person name="Lanie J.A."/>
            <person name="Ng W.-L."/>
            <person name="Kazmierczak K.M."/>
            <person name="Andrzejewski T.M."/>
            <person name="Davidsen T.M."/>
            <person name="Wayne K.J."/>
            <person name="Tettelin H."/>
            <person name="Glass J.I."/>
            <person name="Rusch D."/>
            <person name="Podicherti R."/>
            <person name="Tsui H.-C.T."/>
            <person name="Winkler M.E."/>
        </authorList>
    </citation>
    <scope>NUCLEOTIDE SEQUENCE</scope>
</reference>
<dbReference type="EMBL" id="UINC01054508">
    <property type="protein sequence ID" value="SVB72307.1"/>
    <property type="molecule type" value="Genomic_DNA"/>
</dbReference>
<name>A0A382GCJ2_9ZZZZ</name>
<sequence>MLNMFRVADLRKRIVFTLLMILLYRIGAFMPAPGIDVEQVQMLRDRADQGGVLAFMQLFSGGSLTSFAVFALGVMPYITASIIMQVLGVVVPRIEQWQQQGAVGQRKITQW</sequence>
<dbReference type="SUPFAM" id="SSF103491">
    <property type="entry name" value="Preprotein translocase SecY subunit"/>
    <property type="match status" value="1"/>
</dbReference>
<dbReference type="GO" id="GO:0015031">
    <property type="term" value="P:protein transport"/>
    <property type="evidence" value="ECO:0007669"/>
    <property type="project" value="InterPro"/>
</dbReference>
<gene>
    <name evidence="1" type="ORF">METZ01_LOCUS225161</name>
</gene>
<dbReference type="AlphaFoldDB" id="A0A382GCJ2"/>
<dbReference type="PRINTS" id="PR00303">
    <property type="entry name" value="SECYTRNLCASE"/>
</dbReference>
<feature type="non-terminal residue" evidence="1">
    <location>
        <position position="111"/>
    </location>
</feature>
<dbReference type="InterPro" id="IPR023201">
    <property type="entry name" value="SecY_dom_sf"/>
</dbReference>
<evidence type="ECO:0000313" key="1">
    <source>
        <dbReference type="EMBL" id="SVB72307.1"/>
    </source>
</evidence>
<organism evidence="1">
    <name type="scientific">marine metagenome</name>
    <dbReference type="NCBI Taxonomy" id="408172"/>
    <lineage>
        <taxon>unclassified sequences</taxon>
        <taxon>metagenomes</taxon>
        <taxon>ecological metagenomes</taxon>
    </lineage>
</organism>
<dbReference type="InterPro" id="IPR002208">
    <property type="entry name" value="SecY/SEC61-alpha"/>
</dbReference>
<dbReference type="Pfam" id="PF00344">
    <property type="entry name" value="SecY"/>
    <property type="match status" value="1"/>
</dbReference>
<proteinExistence type="predicted"/>
<evidence type="ECO:0008006" key="2">
    <source>
        <dbReference type="Google" id="ProtNLM"/>
    </source>
</evidence>
<dbReference type="GO" id="GO:0016020">
    <property type="term" value="C:membrane"/>
    <property type="evidence" value="ECO:0007669"/>
    <property type="project" value="InterPro"/>
</dbReference>
<accession>A0A382GCJ2</accession>